<dbReference type="AlphaFoldDB" id="A0A561EB17"/>
<dbReference type="RefSeq" id="WP_145227065.1">
    <property type="nucleotide sequence ID" value="NZ_VIVQ01000001.1"/>
</dbReference>
<organism evidence="1 2">
    <name type="scientific">Rudaeicoccus suwonensis</name>
    <dbReference type="NCBI Taxonomy" id="657409"/>
    <lineage>
        <taxon>Bacteria</taxon>
        <taxon>Bacillati</taxon>
        <taxon>Actinomycetota</taxon>
        <taxon>Actinomycetes</taxon>
        <taxon>Micrococcales</taxon>
        <taxon>Dermacoccaceae</taxon>
        <taxon>Rudaeicoccus</taxon>
    </lineage>
</organism>
<dbReference type="Proteomes" id="UP000318297">
    <property type="component" value="Unassembled WGS sequence"/>
</dbReference>
<accession>A0A561EB17</accession>
<proteinExistence type="predicted"/>
<reference evidence="1 2" key="1">
    <citation type="submission" date="2019-06" db="EMBL/GenBank/DDBJ databases">
        <title>Sequencing the genomes of 1000 actinobacteria strains.</title>
        <authorList>
            <person name="Klenk H.-P."/>
        </authorList>
    </citation>
    <scope>NUCLEOTIDE SEQUENCE [LARGE SCALE GENOMIC DNA]</scope>
    <source>
        <strain evidence="1 2">DSM 19560</strain>
    </source>
</reference>
<name>A0A561EB17_9MICO</name>
<keyword evidence="2" id="KW-1185">Reference proteome</keyword>
<evidence type="ECO:0008006" key="3">
    <source>
        <dbReference type="Google" id="ProtNLM"/>
    </source>
</evidence>
<evidence type="ECO:0000313" key="2">
    <source>
        <dbReference type="Proteomes" id="UP000318297"/>
    </source>
</evidence>
<comment type="caution">
    <text evidence="1">The sequence shown here is derived from an EMBL/GenBank/DDBJ whole genome shotgun (WGS) entry which is preliminary data.</text>
</comment>
<evidence type="ECO:0000313" key="1">
    <source>
        <dbReference type="EMBL" id="TWE12801.1"/>
    </source>
</evidence>
<sequence length="223" mass="23343">MKASIVITADQIGSRRGSSPPAKVTLDLLEPLVHGAGSRKFAQQAGDEIQGLLTTSVDAVSALEVLTRVGKWRVGVGIGMVDTPVPRDVRVANGSAFVAARHALTAARGAPQDLRVEAADAPTGRATRVADGVRDLQTALWLTRIVWRRRTDTGWQAIDAVQQSRTQQDAALALGITPSALSQRLSAAAREEGQAGSRLAAVLMDALRDAVAANLGTAVGTDR</sequence>
<protein>
    <recommendedName>
        <fullName evidence="3">SatD family protein</fullName>
    </recommendedName>
</protein>
<dbReference type="OrthoDB" id="5184241at2"/>
<dbReference type="EMBL" id="VIVQ01000001">
    <property type="protein sequence ID" value="TWE12801.1"/>
    <property type="molecule type" value="Genomic_DNA"/>
</dbReference>
<gene>
    <name evidence="1" type="ORF">BKA23_1619</name>
</gene>